<dbReference type="WBParaSite" id="HPBE_0001903001-mRNA-1">
    <property type="protein sequence ID" value="HPBE_0001903001-mRNA-1"/>
    <property type="gene ID" value="HPBE_0001903001"/>
</dbReference>
<reference evidence="4" key="2">
    <citation type="submission" date="2019-09" db="UniProtKB">
        <authorList>
            <consortium name="WormBaseParasite"/>
        </authorList>
    </citation>
    <scope>IDENTIFICATION</scope>
</reference>
<sequence length="336" mass="37470">MRLEPDDVGNNAGGVEEPIQEVEEKRAEEASTSSEIRQPSVDEEEEHREEECSGLKRAARVLSAREVSLMDIGGLTSEATDTQYQVLDVNFINTLINASGGCMDFREYTPAQREKIAKLALFFAYNGLLGETRINVQEIREVQRAISDLPCSSDIVVKQLTELLKKPAAITTGLATVVDSLLVAVPRMNKNIVRSTSALRHSCVRKTPLPDEATLSYDNLTRDWIDRSCPPFKAVWRISLRESIAKALLVLKFYRFSHSRITLKNVLPVTLCGSTSRKMAASFRNVKTVPLMLTVPRPAVATATLQEYKSCTVSPCFNIVTLHRDVYVFVCRFATV</sequence>
<evidence type="ECO:0000313" key="4">
    <source>
        <dbReference type="WBParaSite" id="HPBE_0001903001-mRNA-1"/>
    </source>
</evidence>
<name>A0A183GAI2_HELPZ</name>
<reference evidence="2 3" key="1">
    <citation type="submission" date="2018-11" db="EMBL/GenBank/DDBJ databases">
        <authorList>
            <consortium name="Pathogen Informatics"/>
        </authorList>
    </citation>
    <scope>NUCLEOTIDE SEQUENCE [LARGE SCALE GENOMIC DNA]</scope>
</reference>
<feature type="region of interest" description="Disordered" evidence="1">
    <location>
        <begin position="1"/>
        <end position="51"/>
    </location>
</feature>
<dbReference type="AlphaFoldDB" id="A0A183GAI2"/>
<accession>A0A183GAI2</accession>
<dbReference type="Proteomes" id="UP000050761">
    <property type="component" value="Unassembled WGS sequence"/>
</dbReference>
<accession>A0A3P8B902</accession>
<evidence type="ECO:0000256" key="1">
    <source>
        <dbReference type="SAM" id="MobiDB-lite"/>
    </source>
</evidence>
<keyword evidence="3" id="KW-1185">Reference proteome</keyword>
<protein>
    <submittedName>
        <fullName evidence="4">Cilia- and flagella-associated protein 206</fullName>
    </submittedName>
</protein>
<gene>
    <name evidence="2" type="ORF">HPBE_LOCUS19029</name>
</gene>
<proteinExistence type="predicted"/>
<evidence type="ECO:0000313" key="2">
    <source>
        <dbReference type="EMBL" id="VDP13780.1"/>
    </source>
</evidence>
<evidence type="ECO:0000313" key="3">
    <source>
        <dbReference type="Proteomes" id="UP000050761"/>
    </source>
</evidence>
<organism evidence="3 4">
    <name type="scientific">Heligmosomoides polygyrus</name>
    <name type="common">Parasitic roundworm</name>
    <dbReference type="NCBI Taxonomy" id="6339"/>
    <lineage>
        <taxon>Eukaryota</taxon>
        <taxon>Metazoa</taxon>
        <taxon>Ecdysozoa</taxon>
        <taxon>Nematoda</taxon>
        <taxon>Chromadorea</taxon>
        <taxon>Rhabditida</taxon>
        <taxon>Rhabditina</taxon>
        <taxon>Rhabditomorpha</taxon>
        <taxon>Strongyloidea</taxon>
        <taxon>Heligmosomidae</taxon>
        <taxon>Heligmosomoides</taxon>
    </lineage>
</organism>
<dbReference type="EMBL" id="UZAH01031083">
    <property type="protein sequence ID" value="VDP13780.1"/>
    <property type="molecule type" value="Genomic_DNA"/>
</dbReference>